<gene>
    <name evidence="2" type="ORF">HMPREF0026_00237</name>
</gene>
<keyword evidence="1" id="KW-0472">Membrane</keyword>
<proteinExistence type="predicted"/>
<feature type="transmembrane region" description="Helical" evidence="1">
    <location>
        <begin position="367"/>
        <end position="391"/>
    </location>
</feature>
<dbReference type="HOGENOM" id="CLU_632582_0_0_6"/>
<feature type="transmembrane region" description="Helical" evidence="1">
    <location>
        <begin position="293"/>
        <end position="318"/>
    </location>
</feature>
<evidence type="ECO:0000313" key="3">
    <source>
        <dbReference type="Proteomes" id="UP000018442"/>
    </source>
</evidence>
<keyword evidence="1" id="KW-0812">Transmembrane</keyword>
<protein>
    <submittedName>
        <fullName evidence="2">Uncharacterized protein</fullName>
    </submittedName>
</protein>
<name>D0SLQ4_ACIJU</name>
<sequence>MNKPIPAPKVFVQKLERCCMLLNELKMQGTVITGVASNKENYKQVHLILQELEQIDESLEPFFQQNKLEISFEKTQQIFNGFERLLSVPDFRRNIPCDYFYFIEDKQAFYSDEENPYFENYKKIIELYAFLSSKADFINDGDLIFLGNAKIIITDEYSESDLIELTNFESFKNKFISNVNDNSNISLKEKDKLLKKALVSFFNNSEKISLSQLIYDFHKLHVFVNDELDIYMSKFSYEDVKDQVERDKVDFIVRLNKVFSDIQTQLIGVPVSVILAADKLKLGALASQDPNKILGFSMSNLLVIGAIGFYAIFISMLIRNQNNSLQALHEEIAFHKERFDSKHKGLAVKFSKSFEQLESRYTHQKKMLIWIDALVSLAFGSIILIFIYASFIHYLNIYFIIGFILILVSLFKGYSFYYKKYIKNMNNLSMKEK</sequence>
<keyword evidence="1" id="KW-1133">Transmembrane helix</keyword>
<organism evidence="2 3">
    <name type="scientific">Acinetobacter junii SH205</name>
    <dbReference type="NCBI Taxonomy" id="575587"/>
    <lineage>
        <taxon>Bacteria</taxon>
        <taxon>Pseudomonadati</taxon>
        <taxon>Pseudomonadota</taxon>
        <taxon>Gammaproteobacteria</taxon>
        <taxon>Moraxellales</taxon>
        <taxon>Moraxellaceae</taxon>
        <taxon>Acinetobacter</taxon>
    </lineage>
</organism>
<dbReference type="RefSeq" id="WP_005402159.1">
    <property type="nucleotide sequence ID" value="NZ_GG705011.1"/>
</dbReference>
<evidence type="ECO:0000256" key="1">
    <source>
        <dbReference type="SAM" id="Phobius"/>
    </source>
</evidence>
<evidence type="ECO:0000313" key="2">
    <source>
        <dbReference type="EMBL" id="EEY92961.1"/>
    </source>
</evidence>
<dbReference type="Proteomes" id="UP000018442">
    <property type="component" value="Unassembled WGS sequence"/>
</dbReference>
<accession>D0SLQ4</accession>
<dbReference type="AlphaFoldDB" id="D0SLQ4"/>
<reference evidence="3" key="1">
    <citation type="journal article" date="2012" name="PLoS ONE">
        <title>The success of Acinetobacter species; genetic, metabolic and virulence attributes.</title>
        <authorList>
            <person name="Peleg A.Y."/>
            <person name="de Breij A."/>
            <person name="Adams M.D."/>
            <person name="Cerqueira G.M."/>
            <person name="Mocali S."/>
            <person name="Galardini M."/>
            <person name="Nibbering P.H."/>
            <person name="Earl A.M."/>
            <person name="Ward D.V."/>
            <person name="Paterson D.L."/>
            <person name="Seifert H."/>
            <person name="Dijkshoorn L."/>
        </authorList>
    </citation>
    <scope>NUCLEOTIDE SEQUENCE [LARGE SCALE GENOMIC DNA]</scope>
    <source>
        <strain evidence="3">SH205</strain>
    </source>
</reference>
<dbReference type="EMBL" id="GG705011">
    <property type="protein sequence ID" value="EEY92961.1"/>
    <property type="molecule type" value="Genomic_DNA"/>
</dbReference>
<feature type="transmembrane region" description="Helical" evidence="1">
    <location>
        <begin position="397"/>
        <end position="417"/>
    </location>
</feature>